<name>A0ABP8IKH3_9BACT</name>
<accession>A0ABP8IKH3</accession>
<evidence type="ECO:0000313" key="2">
    <source>
        <dbReference type="Proteomes" id="UP001501153"/>
    </source>
</evidence>
<reference evidence="2" key="1">
    <citation type="journal article" date="2019" name="Int. J. Syst. Evol. Microbiol.">
        <title>The Global Catalogue of Microorganisms (GCM) 10K type strain sequencing project: providing services to taxonomists for standard genome sequencing and annotation.</title>
        <authorList>
            <consortium name="The Broad Institute Genomics Platform"/>
            <consortium name="The Broad Institute Genome Sequencing Center for Infectious Disease"/>
            <person name="Wu L."/>
            <person name="Ma J."/>
        </authorList>
    </citation>
    <scope>NUCLEOTIDE SEQUENCE [LARGE SCALE GENOMIC DNA]</scope>
    <source>
        <strain evidence="2">JCM 17923</strain>
    </source>
</reference>
<comment type="caution">
    <text evidence="1">The sequence shown here is derived from an EMBL/GenBank/DDBJ whole genome shotgun (WGS) entry which is preliminary data.</text>
</comment>
<organism evidence="1 2">
    <name type="scientific">Hymenobacter saemangeumensis</name>
    <dbReference type="NCBI Taxonomy" id="1084522"/>
    <lineage>
        <taxon>Bacteria</taxon>
        <taxon>Pseudomonadati</taxon>
        <taxon>Bacteroidota</taxon>
        <taxon>Cytophagia</taxon>
        <taxon>Cytophagales</taxon>
        <taxon>Hymenobacteraceae</taxon>
        <taxon>Hymenobacter</taxon>
    </lineage>
</organism>
<sequence>MLPPNTMSVSASRRSRLIPGLQFGYLLKAASCNDNTFCDVWEEYQEVDVGYAAGLGYQMSHGPLLSFRFNGSLTRVSHPIIVGSRITSENMWNNANQLHAGYWLTRE</sequence>
<proteinExistence type="predicted"/>
<dbReference type="EMBL" id="BAABGZ010000061">
    <property type="protein sequence ID" value="GAA4361582.1"/>
    <property type="molecule type" value="Genomic_DNA"/>
</dbReference>
<keyword evidence="2" id="KW-1185">Reference proteome</keyword>
<gene>
    <name evidence="1" type="ORF">GCM10023185_28740</name>
</gene>
<evidence type="ECO:0000313" key="1">
    <source>
        <dbReference type="EMBL" id="GAA4361582.1"/>
    </source>
</evidence>
<protein>
    <submittedName>
        <fullName evidence="1">Uncharacterized protein</fullName>
    </submittedName>
</protein>
<dbReference type="Proteomes" id="UP001501153">
    <property type="component" value="Unassembled WGS sequence"/>
</dbReference>